<keyword evidence="2" id="KW-1185">Reference proteome</keyword>
<dbReference type="AlphaFoldDB" id="A0A8H6H883"/>
<comment type="caution">
    <text evidence="1">The sequence shown here is derived from an EMBL/GenBank/DDBJ whole genome shotgun (WGS) entry which is preliminary data.</text>
</comment>
<dbReference type="EMBL" id="JACGCI010000194">
    <property type="protein sequence ID" value="KAF6742214.1"/>
    <property type="molecule type" value="Genomic_DNA"/>
</dbReference>
<evidence type="ECO:0000313" key="1">
    <source>
        <dbReference type="EMBL" id="KAF6742214.1"/>
    </source>
</evidence>
<accession>A0A8H6H883</accession>
<reference evidence="1 2" key="1">
    <citation type="submission" date="2020-07" db="EMBL/GenBank/DDBJ databases">
        <title>Comparative genomics of pyrophilous fungi reveals a link between fire events and developmental genes.</title>
        <authorList>
            <consortium name="DOE Joint Genome Institute"/>
            <person name="Steindorff A.S."/>
            <person name="Carver A."/>
            <person name="Calhoun S."/>
            <person name="Stillman K."/>
            <person name="Liu H."/>
            <person name="Lipzen A."/>
            <person name="Pangilinan J."/>
            <person name="Labutti K."/>
            <person name="Bruns T.D."/>
            <person name="Grigoriev I.V."/>
        </authorList>
    </citation>
    <scope>NUCLEOTIDE SEQUENCE [LARGE SCALE GENOMIC DNA]</scope>
    <source>
        <strain evidence="1 2">CBS 144469</strain>
    </source>
</reference>
<organism evidence="1 2">
    <name type="scientific">Ephemerocybe angulata</name>
    <dbReference type="NCBI Taxonomy" id="980116"/>
    <lineage>
        <taxon>Eukaryota</taxon>
        <taxon>Fungi</taxon>
        <taxon>Dikarya</taxon>
        <taxon>Basidiomycota</taxon>
        <taxon>Agaricomycotina</taxon>
        <taxon>Agaricomycetes</taxon>
        <taxon>Agaricomycetidae</taxon>
        <taxon>Agaricales</taxon>
        <taxon>Agaricineae</taxon>
        <taxon>Psathyrellaceae</taxon>
        <taxon>Ephemerocybe</taxon>
    </lineage>
</organism>
<protein>
    <submittedName>
        <fullName evidence="1">Uncharacterized protein</fullName>
    </submittedName>
</protein>
<name>A0A8H6H883_9AGAR</name>
<feature type="non-terminal residue" evidence="1">
    <location>
        <position position="1"/>
    </location>
</feature>
<gene>
    <name evidence="1" type="ORF">DFP72DRAFT_752719</name>
</gene>
<proteinExistence type="predicted"/>
<dbReference type="Proteomes" id="UP000521943">
    <property type="component" value="Unassembled WGS sequence"/>
</dbReference>
<evidence type="ECO:0000313" key="2">
    <source>
        <dbReference type="Proteomes" id="UP000521943"/>
    </source>
</evidence>
<feature type="non-terminal residue" evidence="1">
    <location>
        <position position="105"/>
    </location>
</feature>
<dbReference type="OrthoDB" id="3257623at2759"/>
<sequence>IQRPFKHSIRCSYHDYIVYEMLTKAAKKEPLILDTRVGALRDASVQWLHDAHKAVNKPELVKKAFEGCVVPGRNIDLSYEKLTSFEVRERLRNMKNEDPAFYKEL</sequence>